<proteinExistence type="predicted"/>
<gene>
    <name evidence="2" type="primary">TNC_1</name>
    <name evidence="2" type="ORF">g.11038</name>
</gene>
<feature type="non-terminal residue" evidence="2">
    <location>
        <position position="1"/>
    </location>
</feature>
<evidence type="ECO:0000259" key="1">
    <source>
        <dbReference type="Pfam" id="PF00147"/>
    </source>
</evidence>
<dbReference type="SUPFAM" id="SSF56496">
    <property type="entry name" value="Fibrinogen C-terminal domain-like"/>
    <property type="match status" value="1"/>
</dbReference>
<evidence type="ECO:0000313" key="2">
    <source>
        <dbReference type="EMBL" id="JAD03228.1"/>
    </source>
</evidence>
<feature type="domain" description="Fibrinogen C-terminal" evidence="1">
    <location>
        <begin position="132"/>
        <end position="259"/>
    </location>
</feature>
<reference evidence="2" key="1">
    <citation type="submission" date="2014-11" db="EMBL/GenBank/DDBJ databases">
        <authorList>
            <person name="Geib S."/>
        </authorList>
    </citation>
    <scope>NUCLEOTIDE SEQUENCE</scope>
</reference>
<dbReference type="InterPro" id="IPR014716">
    <property type="entry name" value="Fibrinogen_a/b/g_C_1"/>
</dbReference>
<sequence length="290" mass="33190">RCFKSEDRRKILQTMSLENVFTAMLCFMSTCDNNLGNIQINSVTPEPLKFWDYKCKNETLNFNKKVSELNDLLAEGNDLLERIKTDLTNLKEAAGKKEMPKNRRRRETVGTSDILTHPQFECSSSVNSMKISNAELLPIGIQCESKQYGDGWILLATLDVDHRKILNEKSTDEFVNGFGRFLYGEKMNEYFIGLRRLHEITAESGAHELLILTHDVDNWGETHTESVLYKNFRVAGANNDYRLQTLDGYDGSLIDPLQTMLGERFSITMFCMEQTGAINMFVRNAGAQWI</sequence>
<dbReference type="InterPro" id="IPR036056">
    <property type="entry name" value="Fibrinogen-like_C"/>
</dbReference>
<protein>
    <submittedName>
        <fullName evidence="2">Tenascin</fullName>
    </submittedName>
</protein>
<dbReference type="Gene3D" id="3.90.215.10">
    <property type="entry name" value="Gamma Fibrinogen, chain A, domain 1"/>
    <property type="match status" value="1"/>
</dbReference>
<dbReference type="EMBL" id="GBXI01011064">
    <property type="protein sequence ID" value="JAD03228.1"/>
    <property type="molecule type" value="Transcribed_RNA"/>
</dbReference>
<dbReference type="AlphaFoldDB" id="A0A0A1WXU0"/>
<name>A0A0A1WXU0_ZEUCU</name>
<organism evidence="2">
    <name type="scientific">Zeugodacus cucurbitae</name>
    <name type="common">Melon fruit fly</name>
    <name type="synonym">Bactrocera cucurbitae</name>
    <dbReference type="NCBI Taxonomy" id="28588"/>
    <lineage>
        <taxon>Eukaryota</taxon>
        <taxon>Metazoa</taxon>
        <taxon>Ecdysozoa</taxon>
        <taxon>Arthropoda</taxon>
        <taxon>Hexapoda</taxon>
        <taxon>Insecta</taxon>
        <taxon>Pterygota</taxon>
        <taxon>Neoptera</taxon>
        <taxon>Endopterygota</taxon>
        <taxon>Diptera</taxon>
        <taxon>Brachycera</taxon>
        <taxon>Muscomorpha</taxon>
        <taxon>Tephritoidea</taxon>
        <taxon>Tephritidae</taxon>
        <taxon>Zeugodacus</taxon>
        <taxon>Zeugodacus</taxon>
    </lineage>
</organism>
<dbReference type="Pfam" id="PF00147">
    <property type="entry name" value="Fibrinogen_C"/>
    <property type="match status" value="1"/>
</dbReference>
<accession>A0A0A1WXU0</accession>
<dbReference type="InterPro" id="IPR002181">
    <property type="entry name" value="Fibrinogen_a/b/g_C_dom"/>
</dbReference>
<reference evidence="2" key="2">
    <citation type="journal article" date="2015" name="Gigascience">
        <title>Reconstructing a comprehensive transcriptome assembly of a white-pupal translocated strain of the pest fruit fly Bactrocera cucurbitae.</title>
        <authorList>
            <person name="Sim S.B."/>
            <person name="Calla B."/>
            <person name="Hall B."/>
            <person name="DeRego T."/>
            <person name="Geib S.M."/>
        </authorList>
    </citation>
    <scope>NUCLEOTIDE SEQUENCE</scope>
</reference>